<dbReference type="InterPro" id="IPR007729">
    <property type="entry name" value="DGOK"/>
</dbReference>
<keyword evidence="2" id="KW-1185">Reference proteome</keyword>
<evidence type="ECO:0000313" key="1">
    <source>
        <dbReference type="EMBL" id="MBB5690366.1"/>
    </source>
</evidence>
<keyword evidence="1" id="KW-0808">Transferase</keyword>
<dbReference type="EC" id="2.7.1.58" evidence="1"/>
<dbReference type="GO" id="GO:0034194">
    <property type="term" value="P:D-galactonate catabolic process"/>
    <property type="evidence" value="ECO:0007669"/>
    <property type="project" value="InterPro"/>
</dbReference>
<dbReference type="Gene3D" id="3.30.420.310">
    <property type="entry name" value="2-keto-3-deoxy-galactonokinase, C-terminal domain"/>
    <property type="match status" value="1"/>
</dbReference>
<reference evidence="1 2" key="1">
    <citation type="submission" date="2020-08" db="EMBL/GenBank/DDBJ databases">
        <title>Genomic Encyclopedia of Type Strains, Phase IV (KMG-IV): sequencing the most valuable type-strain genomes for metagenomic binning, comparative biology and taxonomic classification.</title>
        <authorList>
            <person name="Goeker M."/>
        </authorList>
    </citation>
    <scope>NUCLEOTIDE SEQUENCE [LARGE SCALE GENOMIC DNA]</scope>
    <source>
        <strain evidence="1 2">DSM 25895</strain>
    </source>
</reference>
<accession>A0A840XR25</accession>
<dbReference type="EMBL" id="JACIJE010000006">
    <property type="protein sequence ID" value="MBB5690366.1"/>
    <property type="molecule type" value="Genomic_DNA"/>
</dbReference>
<organism evidence="1 2">
    <name type="scientific">Neoroseomonas alkaliterrae</name>
    <dbReference type="NCBI Taxonomy" id="1452450"/>
    <lineage>
        <taxon>Bacteria</taxon>
        <taxon>Pseudomonadati</taxon>
        <taxon>Pseudomonadota</taxon>
        <taxon>Alphaproteobacteria</taxon>
        <taxon>Acetobacterales</taxon>
        <taxon>Acetobacteraceae</taxon>
        <taxon>Neoroseomonas</taxon>
    </lineage>
</organism>
<protein>
    <submittedName>
        <fullName evidence="1">2-dehydro-3-deoxygalactonokinase</fullName>
        <ecNumber evidence="1">2.7.1.58</ecNumber>
    </submittedName>
</protein>
<dbReference type="RefSeq" id="WP_211842306.1">
    <property type="nucleotide sequence ID" value="NZ_JAAEDJ010000012.1"/>
</dbReference>
<dbReference type="Proteomes" id="UP000562254">
    <property type="component" value="Unassembled WGS sequence"/>
</dbReference>
<dbReference type="InterPro" id="IPR042257">
    <property type="entry name" value="DGOK_C"/>
</dbReference>
<dbReference type="Pfam" id="PF05035">
    <property type="entry name" value="DGOK"/>
    <property type="match status" value="1"/>
</dbReference>
<dbReference type="GO" id="GO:0008671">
    <property type="term" value="F:2-dehydro-3-deoxygalactonokinase activity"/>
    <property type="evidence" value="ECO:0007669"/>
    <property type="project" value="UniProtKB-EC"/>
</dbReference>
<proteinExistence type="predicted"/>
<evidence type="ECO:0000313" key="2">
    <source>
        <dbReference type="Proteomes" id="UP000562254"/>
    </source>
</evidence>
<sequence>MFLPGYDNGAARRERKGVMIGVDWGTSSLRAYRIGPDGALGGTRCLPRGILTVEPGGFAAMLEEIAGDWIAAGERRVLLSGMVGSRQGWVEAPYLPCPAGLDGLAAAAVPAPFAAAEVRVLPGLSCRDAHGVPEVMRGEETQILGAAAAIGPQEATVCLPGSHSKWAQVKGDAVLGFRTHLTGEAFAALAGHTILARMMDIRAPHHPGGFARGLARARQGGGLLHHLFGLRAAALFDEMEEAEAASCLSGLLIGHEVAAALEEGVAPPVVLIGAESLTARYGEALDAFGVPHRTAPAHAAARGLFLAAERLR</sequence>
<dbReference type="InterPro" id="IPR042258">
    <property type="entry name" value="DGOK_N"/>
</dbReference>
<dbReference type="AlphaFoldDB" id="A0A840XR25"/>
<name>A0A840XR25_9PROT</name>
<gene>
    <name evidence="1" type="ORF">FHS88_002499</name>
</gene>
<keyword evidence="1" id="KW-0418">Kinase</keyword>
<dbReference type="Gene3D" id="3.30.420.300">
    <property type="entry name" value="2-keto-3-deoxy-galactonokinase, substrate binding domain"/>
    <property type="match status" value="1"/>
</dbReference>
<comment type="caution">
    <text evidence="1">The sequence shown here is derived from an EMBL/GenBank/DDBJ whole genome shotgun (WGS) entry which is preliminary data.</text>
</comment>